<dbReference type="Proteomes" id="UP000007360">
    <property type="component" value="Unassembled WGS sequence"/>
</dbReference>
<dbReference type="InterPro" id="IPR032466">
    <property type="entry name" value="Metal_Hydrolase"/>
</dbReference>
<dbReference type="InterPro" id="IPR051781">
    <property type="entry name" value="Metallo-dep_Hydrolase"/>
</dbReference>
<proteinExistence type="predicted"/>
<organism evidence="2 3">
    <name type="scientific">Methanobacterium formicicum (strain DSM 3637 / PP1)</name>
    <dbReference type="NCBI Taxonomy" id="1204725"/>
    <lineage>
        <taxon>Archaea</taxon>
        <taxon>Methanobacteriati</taxon>
        <taxon>Methanobacteriota</taxon>
        <taxon>Methanomada group</taxon>
        <taxon>Methanobacteria</taxon>
        <taxon>Methanobacteriales</taxon>
        <taxon>Methanobacteriaceae</taxon>
        <taxon>Methanobacterium</taxon>
    </lineage>
</organism>
<evidence type="ECO:0000313" key="2">
    <source>
        <dbReference type="EMBL" id="EKF87046.1"/>
    </source>
</evidence>
<comment type="caution">
    <text evidence="2">The sequence shown here is derived from an EMBL/GenBank/DDBJ whole genome shotgun (WGS) entry which is preliminary data.</text>
</comment>
<dbReference type="InterPro" id="IPR057744">
    <property type="entry name" value="OTAase-like"/>
</dbReference>
<accession>K2QG37</accession>
<feature type="domain" description="Amidohydrolase-related" evidence="1">
    <location>
        <begin position="57"/>
        <end position="406"/>
    </location>
</feature>
<dbReference type="CDD" id="cd01299">
    <property type="entry name" value="Met_dep_hydrolase_A"/>
    <property type="match status" value="1"/>
</dbReference>
<reference evidence="2 3" key="1">
    <citation type="journal article" date="2012" name="J. Bacteriol.">
        <title>Draft genome sequence of Methanobacterium formicicum DSM 3637, an archaebacterium isolated from the methane producer amoeba Pelomyxa palustris.</title>
        <authorList>
            <person name="Gutierrez G."/>
        </authorList>
    </citation>
    <scope>NUCLEOTIDE SEQUENCE [LARGE SCALE GENOMIC DNA]</scope>
    <source>
        <strain evidence="3">DSM 3637 / PP1</strain>
    </source>
</reference>
<dbReference type="Pfam" id="PF01979">
    <property type="entry name" value="Amidohydro_1"/>
    <property type="match status" value="1"/>
</dbReference>
<evidence type="ECO:0000259" key="1">
    <source>
        <dbReference type="Pfam" id="PF01979"/>
    </source>
</evidence>
<dbReference type="PANTHER" id="PTHR43135">
    <property type="entry name" value="ALPHA-D-RIBOSE 1-METHYLPHOSPHONATE 5-TRIPHOSPHATE DIPHOSPHATASE"/>
    <property type="match status" value="1"/>
</dbReference>
<dbReference type="GO" id="GO:0016810">
    <property type="term" value="F:hydrolase activity, acting on carbon-nitrogen (but not peptide) bonds"/>
    <property type="evidence" value="ECO:0007669"/>
    <property type="project" value="InterPro"/>
</dbReference>
<dbReference type="SUPFAM" id="SSF51338">
    <property type="entry name" value="Composite domain of metallo-dependent hydrolases"/>
    <property type="match status" value="1"/>
</dbReference>
<name>K2QG37_METFP</name>
<dbReference type="InterPro" id="IPR006680">
    <property type="entry name" value="Amidohydro-rel"/>
</dbReference>
<evidence type="ECO:0000313" key="3">
    <source>
        <dbReference type="Proteomes" id="UP000007360"/>
    </source>
</evidence>
<sequence length="412" mass="44914">MVYLLIHNGTLIDGEGCKPLESAAVLIKDQIILDSGVEDSLKLPNDKINYIDAQGGFILPGFIDCHVHMMWNGFRFEDPLFTPLSLYFYQATLNLKNTLKAGVTTVRDAGLADFGVKRAIERGLITGPRLQISVMPLSTTGGHFDFHHKSGLQIKTTYPGLPDPVCDGPEEVRKRVREVLRSGADVVKVMVTGGVISANDSPEHPQFTSEELRVMVEEASFRGLPVMAHAHGSTGVKNALQAGIRSIEHGTYLNDECIALLLEKDAWLVPTMLVHRINMDKLEAGDLPEFSREDTRNVFTNGLKSVQKAQKAGVKIVMGTDSGIGPHGQNLRELGLLCQVGMEPSEAIQAGTKHASELLGIQDKIGTIKKGKLADVVISAINPLEDMESMGNSDNILVVMKEGKIVKDIRTF</sequence>
<dbReference type="PANTHER" id="PTHR43135:SF3">
    <property type="entry name" value="ALPHA-D-RIBOSE 1-METHYLPHOSPHONATE 5-TRIPHOSPHATE DIPHOSPHATASE"/>
    <property type="match status" value="1"/>
</dbReference>
<dbReference type="PATRIC" id="fig|1204725.3.peg.433"/>
<gene>
    <name evidence="2" type="ORF">A994_02140</name>
</gene>
<keyword evidence="3" id="KW-1185">Reference proteome</keyword>
<dbReference type="RefSeq" id="WP_004029622.1">
    <property type="nucleotide sequence ID" value="NZ_AMPO01000001.1"/>
</dbReference>
<dbReference type="Gene3D" id="3.20.20.140">
    <property type="entry name" value="Metal-dependent hydrolases"/>
    <property type="match status" value="1"/>
</dbReference>
<dbReference type="Gene3D" id="2.30.40.10">
    <property type="entry name" value="Urease, subunit C, domain 1"/>
    <property type="match status" value="1"/>
</dbReference>
<dbReference type="OrthoDB" id="24954at2157"/>
<protein>
    <submittedName>
        <fullName evidence="2">Amidohydrolase</fullName>
    </submittedName>
</protein>
<dbReference type="AlphaFoldDB" id="K2QG37"/>
<dbReference type="SUPFAM" id="SSF51556">
    <property type="entry name" value="Metallo-dependent hydrolases"/>
    <property type="match status" value="1"/>
</dbReference>
<dbReference type="InterPro" id="IPR011059">
    <property type="entry name" value="Metal-dep_hydrolase_composite"/>
</dbReference>
<dbReference type="EMBL" id="AMPO01000001">
    <property type="protein sequence ID" value="EKF87046.1"/>
    <property type="molecule type" value="Genomic_DNA"/>
</dbReference>